<gene>
    <name evidence="1" type="ORF">HPB47_012530</name>
</gene>
<evidence type="ECO:0000313" key="1">
    <source>
        <dbReference type="EMBL" id="KAG0410343.1"/>
    </source>
</evidence>
<feature type="non-terminal residue" evidence="1">
    <location>
        <position position="1"/>
    </location>
</feature>
<evidence type="ECO:0000313" key="2">
    <source>
        <dbReference type="Proteomes" id="UP000805193"/>
    </source>
</evidence>
<organism evidence="1 2">
    <name type="scientific">Ixodes persulcatus</name>
    <name type="common">Taiga tick</name>
    <dbReference type="NCBI Taxonomy" id="34615"/>
    <lineage>
        <taxon>Eukaryota</taxon>
        <taxon>Metazoa</taxon>
        <taxon>Ecdysozoa</taxon>
        <taxon>Arthropoda</taxon>
        <taxon>Chelicerata</taxon>
        <taxon>Arachnida</taxon>
        <taxon>Acari</taxon>
        <taxon>Parasitiformes</taxon>
        <taxon>Ixodida</taxon>
        <taxon>Ixodoidea</taxon>
        <taxon>Ixodidae</taxon>
        <taxon>Ixodinae</taxon>
        <taxon>Ixodes</taxon>
    </lineage>
</organism>
<reference evidence="1 2" key="1">
    <citation type="journal article" date="2020" name="Cell">
        <title>Large-Scale Comparative Analyses of Tick Genomes Elucidate Their Genetic Diversity and Vector Capacities.</title>
        <authorList>
            <consortium name="Tick Genome and Microbiome Consortium (TIGMIC)"/>
            <person name="Jia N."/>
            <person name="Wang J."/>
            <person name="Shi W."/>
            <person name="Du L."/>
            <person name="Sun Y."/>
            <person name="Zhan W."/>
            <person name="Jiang J.F."/>
            <person name="Wang Q."/>
            <person name="Zhang B."/>
            <person name="Ji P."/>
            <person name="Bell-Sakyi L."/>
            <person name="Cui X.M."/>
            <person name="Yuan T.T."/>
            <person name="Jiang B.G."/>
            <person name="Yang W.F."/>
            <person name="Lam T.T."/>
            <person name="Chang Q.C."/>
            <person name="Ding S.J."/>
            <person name="Wang X.J."/>
            <person name="Zhu J.G."/>
            <person name="Ruan X.D."/>
            <person name="Zhao L."/>
            <person name="Wei J.T."/>
            <person name="Ye R.Z."/>
            <person name="Que T.C."/>
            <person name="Du C.H."/>
            <person name="Zhou Y.H."/>
            <person name="Cheng J.X."/>
            <person name="Dai P.F."/>
            <person name="Guo W.B."/>
            <person name="Han X.H."/>
            <person name="Huang E.J."/>
            <person name="Li L.F."/>
            <person name="Wei W."/>
            <person name="Gao Y.C."/>
            <person name="Liu J.Z."/>
            <person name="Shao H.Z."/>
            <person name="Wang X."/>
            <person name="Wang C.C."/>
            <person name="Yang T.C."/>
            <person name="Huo Q.B."/>
            <person name="Li W."/>
            <person name="Chen H.Y."/>
            <person name="Chen S.E."/>
            <person name="Zhou L.G."/>
            <person name="Ni X.B."/>
            <person name="Tian J.H."/>
            <person name="Sheng Y."/>
            <person name="Liu T."/>
            <person name="Pan Y.S."/>
            <person name="Xia L.Y."/>
            <person name="Li J."/>
            <person name="Zhao F."/>
            <person name="Cao W.C."/>
        </authorList>
    </citation>
    <scope>NUCLEOTIDE SEQUENCE [LARGE SCALE GENOMIC DNA]</scope>
    <source>
        <strain evidence="1">Iper-2018</strain>
    </source>
</reference>
<protein>
    <submittedName>
        <fullName evidence="1">Uncharacterized protein</fullName>
    </submittedName>
</protein>
<dbReference type="Proteomes" id="UP000805193">
    <property type="component" value="Unassembled WGS sequence"/>
</dbReference>
<proteinExistence type="predicted"/>
<dbReference type="EMBL" id="JABSTQ010011531">
    <property type="protein sequence ID" value="KAG0410343.1"/>
    <property type="molecule type" value="Genomic_DNA"/>
</dbReference>
<keyword evidence="2" id="KW-1185">Reference proteome</keyword>
<accession>A0AC60NT77</accession>
<name>A0AC60NT77_IXOPE</name>
<sequence length="335" mass="37766">NDRKFIVFETSLKELFRVCRKCHAPCESVSKVSGTLLKVQTLCVNSHCLLWKSQPILHGKPAGSVLMSAAILFTGASPTSVLRVPYLFEYKAVTIIRRGGTRTFFNYQRGYLLPAINRIWQQQQDELFSELVGHEVDLAGDGQYDSPGFCAKYMTYSLHAAQVNRILHFEQVQVGENKMQWVRQRSGEELISCITTDEVVQIWSPDENAYFALEATARNWRILIRGVKENIFGGLVRSPPTTVEGFITETTNIERALQARAAHYHRAPGIAAFLSSSCNTTDIREIIRDVVREEIKKLLPAAASPDSPSIAEIVREEVHQALQPEKPWARLPEPI</sequence>
<comment type="caution">
    <text evidence="1">The sequence shown here is derived from an EMBL/GenBank/DDBJ whole genome shotgun (WGS) entry which is preliminary data.</text>
</comment>